<dbReference type="OrthoDB" id="5862033at2759"/>
<dbReference type="PANTHER" id="PTHR21301:SF10">
    <property type="entry name" value="REVERSE TRANSCRIPTASE DOMAIN-CONTAINING PROTEIN"/>
    <property type="match status" value="1"/>
</dbReference>
<protein>
    <submittedName>
        <fullName evidence="2">Uncharacterized protein</fullName>
    </submittedName>
</protein>
<feature type="compositionally biased region" description="Polar residues" evidence="1">
    <location>
        <begin position="541"/>
        <end position="564"/>
    </location>
</feature>
<proteinExistence type="predicted"/>
<dbReference type="STRING" id="6265.A0A0B2VT78"/>
<gene>
    <name evidence="2" type="ORF">Tcan_01512</name>
</gene>
<dbReference type="PANTHER" id="PTHR21301">
    <property type="entry name" value="REVERSE TRANSCRIPTASE"/>
    <property type="match status" value="1"/>
</dbReference>
<organism evidence="2 3">
    <name type="scientific">Toxocara canis</name>
    <name type="common">Canine roundworm</name>
    <dbReference type="NCBI Taxonomy" id="6265"/>
    <lineage>
        <taxon>Eukaryota</taxon>
        <taxon>Metazoa</taxon>
        <taxon>Ecdysozoa</taxon>
        <taxon>Nematoda</taxon>
        <taxon>Chromadorea</taxon>
        <taxon>Rhabditida</taxon>
        <taxon>Spirurina</taxon>
        <taxon>Ascaridomorpha</taxon>
        <taxon>Ascaridoidea</taxon>
        <taxon>Toxocaridae</taxon>
        <taxon>Toxocara</taxon>
    </lineage>
</organism>
<evidence type="ECO:0000313" key="3">
    <source>
        <dbReference type="Proteomes" id="UP000031036"/>
    </source>
</evidence>
<sequence length="912" mass="97427">MKGPHNVIIDTVTFPQPKAWSFFSVEFTAGYFDSPPEDSYKFSEALGAVWFHDGLLSEVEVHDLPLINLEFASPTVGTPKQKKKRDKAKEKEKDEDDTVDSEISVPANLVKCGLSELVTAIFAGFDTNLLSDEPGKMVLFLETAGLVNTSRQRIFANQNYPAVCKKKSLHWQTVIQPLQSAFGAAPTKETIIERIKSYTEQLHDPFDMNLAEEWLVALKFDDEKTCIRVAANILSVVFRLVVKNDQHMMELGQTQSWTQIVSLSGLLKKPSRVAFSSASINELKDVCLWLKTTVTLVTMTCYIKNPNFCPVVMAAYMQRFLYYAFNPWLNLAKIQTELGVYPAEVLGYFYTREMIVSITALMTAVKLYGSSDTESQGGHGVRSHANIRYFPICRILKDNYCDVTNLYTNVSRDTALSQLATFLYEHHSDICTYGLTNPCLLQLTEACLSFSYFCWSGCYYEQKRGLAMGNRLAPILAILFMAALERRSLYTNHVLLICQDKQRRLRREPLLNPISKNPSANIVNIIEKRKNSNANEITKLRSASTLSPENNETVTQNTAPQPTMQRDAKAAVISSIAASTQLTTMPEHDCSFGTPDGQPVGDPLGKQPGTEPRTLKGNLPRGPGSPGLPGGPLSPSLPGAPGRPGSPGKPGLPGGPGGPGGGRSPGTSCPGSPGANDSINELPKRMSCKLRAMYSSLLIRPSYFMQQQQSHTDYHRRSGWISYLFCAKFTLSQNTAPQPTMQRDAKAAVISSIAASTQLTTMPEHDCSFGTPDGQPVGDPLGKQPGTEPRTLKGNLPRGPGSPGLPGGPLSPSLPGAPGRPGSPGKPGLPGGPGGPGGGRSPGTSCPGSPGGGPGGPGGPGGAWQGHCGGTGRIRSCSSASGPGGPGGPGPTPGAPSLPGAPGGPSGPGGPC</sequence>
<feature type="compositionally biased region" description="Low complexity" evidence="1">
    <location>
        <begin position="665"/>
        <end position="674"/>
    </location>
</feature>
<evidence type="ECO:0000256" key="1">
    <source>
        <dbReference type="SAM" id="MobiDB-lite"/>
    </source>
</evidence>
<feature type="compositionally biased region" description="Gly residues" evidence="1">
    <location>
        <begin position="828"/>
        <end position="841"/>
    </location>
</feature>
<keyword evidence="3" id="KW-1185">Reference proteome</keyword>
<feature type="compositionally biased region" description="Gly residues" evidence="1">
    <location>
        <begin position="849"/>
        <end position="872"/>
    </location>
</feature>
<feature type="compositionally biased region" description="Gly residues" evidence="1">
    <location>
        <begin position="651"/>
        <end position="664"/>
    </location>
</feature>
<feature type="compositionally biased region" description="Gly residues" evidence="1">
    <location>
        <begin position="901"/>
        <end position="912"/>
    </location>
</feature>
<dbReference type="AlphaFoldDB" id="A0A0B2VT78"/>
<reference evidence="2 3" key="1">
    <citation type="submission" date="2014-11" db="EMBL/GenBank/DDBJ databases">
        <title>Genetic blueprint of the zoonotic pathogen Toxocara canis.</title>
        <authorList>
            <person name="Zhu X.-Q."/>
            <person name="Korhonen P.K."/>
            <person name="Cai H."/>
            <person name="Young N.D."/>
            <person name="Nejsum P."/>
            <person name="von Samson-Himmelstjerna G."/>
            <person name="Boag P.R."/>
            <person name="Tan P."/>
            <person name="Li Q."/>
            <person name="Min J."/>
            <person name="Yang Y."/>
            <person name="Wang X."/>
            <person name="Fang X."/>
            <person name="Hall R.S."/>
            <person name="Hofmann A."/>
            <person name="Sternberg P.W."/>
            <person name="Jex A.R."/>
            <person name="Gasser R.B."/>
        </authorList>
    </citation>
    <scope>NUCLEOTIDE SEQUENCE [LARGE SCALE GENOMIC DNA]</scope>
    <source>
        <strain evidence="2">PN_DK_2014</strain>
    </source>
</reference>
<dbReference type="Proteomes" id="UP000031036">
    <property type="component" value="Unassembled WGS sequence"/>
</dbReference>
<dbReference type="EMBL" id="JPKZ01000912">
    <property type="protein sequence ID" value="KHN84592.1"/>
    <property type="molecule type" value="Genomic_DNA"/>
</dbReference>
<accession>A0A0B2VT78</accession>
<feature type="region of interest" description="Disordered" evidence="1">
    <location>
        <begin position="763"/>
        <end position="912"/>
    </location>
</feature>
<feature type="region of interest" description="Disordered" evidence="1">
    <location>
        <begin position="586"/>
        <end position="680"/>
    </location>
</feature>
<feature type="compositionally biased region" description="Low complexity" evidence="1">
    <location>
        <begin position="808"/>
        <end position="817"/>
    </location>
</feature>
<comment type="caution">
    <text evidence="2">The sequence shown here is derived from an EMBL/GenBank/DDBJ whole genome shotgun (WGS) entry which is preliminary data.</text>
</comment>
<name>A0A0B2VT78_TOXCA</name>
<evidence type="ECO:0000313" key="2">
    <source>
        <dbReference type="EMBL" id="KHN84592.1"/>
    </source>
</evidence>
<feature type="compositionally biased region" description="Low complexity" evidence="1">
    <location>
        <begin position="631"/>
        <end position="640"/>
    </location>
</feature>
<feature type="compositionally biased region" description="Pro residues" evidence="1">
    <location>
        <begin position="886"/>
        <end position="896"/>
    </location>
</feature>
<feature type="region of interest" description="Disordered" evidence="1">
    <location>
        <begin position="76"/>
        <end position="100"/>
    </location>
</feature>
<feature type="region of interest" description="Disordered" evidence="1">
    <location>
        <begin position="541"/>
        <end position="571"/>
    </location>
</feature>